<reference evidence="2" key="1">
    <citation type="journal article" date="2019" name="Emerg. Microbes Infect.">
        <title>Comprehensive subspecies identification of 175 nontuberculous mycobacteria species based on 7547 genomic profiles.</title>
        <authorList>
            <person name="Matsumoto Y."/>
            <person name="Kinjo T."/>
            <person name="Motooka D."/>
            <person name="Nabeya D."/>
            <person name="Jung N."/>
            <person name="Uechi K."/>
            <person name="Horii T."/>
            <person name="Iida T."/>
            <person name="Fujita J."/>
            <person name="Nakamura S."/>
        </authorList>
    </citation>
    <scope>NUCLEOTIDE SEQUENCE [LARGE SCALE GENOMIC DNA]</scope>
    <source>
        <strain evidence="2">JCM 13671</strain>
    </source>
</reference>
<dbReference type="Proteomes" id="UP000466931">
    <property type="component" value="Chromosome"/>
</dbReference>
<protein>
    <submittedName>
        <fullName evidence="2">Uncharacterized protein</fullName>
    </submittedName>
</protein>
<dbReference type="AlphaFoldDB" id="A0A7I7XXK2"/>
<accession>A0A7I7XXK2</accession>
<gene>
    <name evidence="2" type="ORF">MCNF_26630</name>
</gene>
<evidence type="ECO:0000256" key="1">
    <source>
        <dbReference type="SAM" id="MobiDB-lite"/>
    </source>
</evidence>
<name>A0A7I7XXK2_9MYCO</name>
<feature type="region of interest" description="Disordered" evidence="1">
    <location>
        <begin position="26"/>
        <end position="48"/>
    </location>
</feature>
<dbReference type="OrthoDB" id="4752861at2"/>
<organism evidence="2 3">
    <name type="scientific">Mycolicibacterium confluentis</name>
    <dbReference type="NCBI Taxonomy" id="28047"/>
    <lineage>
        <taxon>Bacteria</taxon>
        <taxon>Bacillati</taxon>
        <taxon>Actinomycetota</taxon>
        <taxon>Actinomycetes</taxon>
        <taxon>Mycobacteriales</taxon>
        <taxon>Mycobacteriaceae</taxon>
        <taxon>Mycolicibacterium</taxon>
    </lineage>
</organism>
<evidence type="ECO:0000313" key="3">
    <source>
        <dbReference type="Proteomes" id="UP000466931"/>
    </source>
</evidence>
<proteinExistence type="predicted"/>
<reference evidence="2" key="2">
    <citation type="submission" date="2020-02" db="EMBL/GenBank/DDBJ databases">
        <authorList>
            <person name="Matsumoto Y."/>
            <person name="Motooka D."/>
            <person name="Nakamura S."/>
        </authorList>
    </citation>
    <scope>NUCLEOTIDE SEQUENCE</scope>
    <source>
        <strain evidence="2">JCM 13671</strain>
    </source>
</reference>
<evidence type="ECO:0000313" key="2">
    <source>
        <dbReference type="EMBL" id="BBZ34058.1"/>
    </source>
</evidence>
<sequence length="83" mass="9493">MHHKGEITVLGPASRLRVLDCDGDELSHGTLARQPNGPPPRVRPYSGTSGERCDWWWYTPYQPRSQNEMQDDIITVQPKGEYL</sequence>
<keyword evidence="3" id="KW-1185">Reference proteome</keyword>
<dbReference type="EMBL" id="AP022612">
    <property type="protein sequence ID" value="BBZ34058.1"/>
    <property type="molecule type" value="Genomic_DNA"/>
</dbReference>